<evidence type="ECO:0000256" key="1">
    <source>
        <dbReference type="SAM" id="Phobius"/>
    </source>
</evidence>
<organism evidence="2 3">
    <name type="scientific">Mycena metata</name>
    <dbReference type="NCBI Taxonomy" id="1033252"/>
    <lineage>
        <taxon>Eukaryota</taxon>
        <taxon>Fungi</taxon>
        <taxon>Dikarya</taxon>
        <taxon>Basidiomycota</taxon>
        <taxon>Agaricomycotina</taxon>
        <taxon>Agaricomycetes</taxon>
        <taxon>Agaricomycetidae</taxon>
        <taxon>Agaricales</taxon>
        <taxon>Marasmiineae</taxon>
        <taxon>Mycenaceae</taxon>
        <taxon>Mycena</taxon>
    </lineage>
</organism>
<comment type="caution">
    <text evidence="2">The sequence shown here is derived from an EMBL/GenBank/DDBJ whole genome shotgun (WGS) entry which is preliminary data.</text>
</comment>
<keyword evidence="1" id="KW-0472">Membrane</keyword>
<reference evidence="2" key="1">
    <citation type="submission" date="2023-03" db="EMBL/GenBank/DDBJ databases">
        <title>Massive genome expansion in bonnet fungi (Mycena s.s.) driven by repeated elements and novel gene families across ecological guilds.</title>
        <authorList>
            <consortium name="Lawrence Berkeley National Laboratory"/>
            <person name="Harder C.B."/>
            <person name="Miyauchi S."/>
            <person name="Viragh M."/>
            <person name="Kuo A."/>
            <person name="Thoen E."/>
            <person name="Andreopoulos B."/>
            <person name="Lu D."/>
            <person name="Skrede I."/>
            <person name="Drula E."/>
            <person name="Henrissat B."/>
            <person name="Morin E."/>
            <person name="Kohler A."/>
            <person name="Barry K."/>
            <person name="LaButti K."/>
            <person name="Morin E."/>
            <person name="Salamov A."/>
            <person name="Lipzen A."/>
            <person name="Mereny Z."/>
            <person name="Hegedus B."/>
            <person name="Baldrian P."/>
            <person name="Stursova M."/>
            <person name="Weitz H."/>
            <person name="Taylor A."/>
            <person name="Grigoriev I.V."/>
            <person name="Nagy L.G."/>
            <person name="Martin F."/>
            <person name="Kauserud H."/>
        </authorList>
    </citation>
    <scope>NUCLEOTIDE SEQUENCE</scope>
    <source>
        <strain evidence="2">CBHHK182m</strain>
    </source>
</reference>
<protein>
    <submittedName>
        <fullName evidence="2">Uncharacterized protein</fullName>
    </submittedName>
</protein>
<gene>
    <name evidence="2" type="ORF">B0H16DRAFT_1479117</name>
</gene>
<dbReference type="Proteomes" id="UP001215598">
    <property type="component" value="Unassembled WGS sequence"/>
</dbReference>
<keyword evidence="3" id="KW-1185">Reference proteome</keyword>
<sequence length="230" mass="25726">MVENFFRWSSLATRNPPTLLVIHFPVFFVLILRTVLDVHFDLYFPREDSRLQQASALFAILHLPGRNSFLDSPSSLRKGLRVWTAELRFPLSPIPTVYSDFVLRIAVLTSRWGLITVFFKLHPNFADSCLGLLITLLSRLSAGSYDYRLRRSNSSSSNALIFYQFHTTYGLQIRQIIWLPAASSNNLATGSQQQSALGPMPAVADLGVRVGCPNALNLGASTSAVITKFY</sequence>
<evidence type="ECO:0000313" key="2">
    <source>
        <dbReference type="EMBL" id="KAJ7712809.1"/>
    </source>
</evidence>
<keyword evidence="1" id="KW-0812">Transmembrane</keyword>
<feature type="transmembrane region" description="Helical" evidence="1">
    <location>
        <begin position="20"/>
        <end position="40"/>
    </location>
</feature>
<dbReference type="AlphaFoldDB" id="A0AAD7MDY7"/>
<keyword evidence="1" id="KW-1133">Transmembrane helix</keyword>
<evidence type="ECO:0000313" key="3">
    <source>
        <dbReference type="Proteomes" id="UP001215598"/>
    </source>
</evidence>
<accession>A0AAD7MDY7</accession>
<dbReference type="EMBL" id="JARKIB010000357">
    <property type="protein sequence ID" value="KAJ7712809.1"/>
    <property type="molecule type" value="Genomic_DNA"/>
</dbReference>
<name>A0AAD7MDY7_9AGAR</name>
<proteinExistence type="predicted"/>